<evidence type="ECO:0000313" key="1">
    <source>
        <dbReference type="EMBL" id="MZK40428.1"/>
    </source>
</evidence>
<sequence length="73" mass="8388">MNRGRDRKQIKLDSQKHYKGLEESHDAKASERFHTPPAYQSYSVEDYLRKMGVDITKGVDAGGAETGRKQYQE</sequence>
<dbReference type="AlphaFoldDB" id="A0A6L8RVW1"/>
<reference evidence="1 2" key="1">
    <citation type="journal article" date="2019" name="Nat. Med.">
        <title>A library of human gut bacterial isolates paired with longitudinal multiomics data enables mechanistic microbiome research.</title>
        <authorList>
            <person name="Poyet M."/>
            <person name="Groussin M."/>
            <person name="Gibbons S.M."/>
            <person name="Avila-Pacheco J."/>
            <person name="Jiang X."/>
            <person name="Kearney S.M."/>
            <person name="Perrotta A.R."/>
            <person name="Berdy B."/>
            <person name="Zhao S."/>
            <person name="Lieberman T.D."/>
            <person name="Swanson P.K."/>
            <person name="Smith M."/>
            <person name="Roesemann S."/>
            <person name="Alexander J.E."/>
            <person name="Rich S.A."/>
            <person name="Livny J."/>
            <person name="Vlamakis H."/>
            <person name="Clish C."/>
            <person name="Bullock K."/>
            <person name="Deik A."/>
            <person name="Scott J."/>
            <person name="Pierce K.A."/>
            <person name="Xavier R.J."/>
            <person name="Alm E.J."/>
        </authorList>
    </citation>
    <scope>NUCLEOTIDE SEQUENCE [LARGE SCALE GENOMIC DNA]</scope>
    <source>
        <strain evidence="1 2">BIOML-A6</strain>
    </source>
</reference>
<dbReference type="RefSeq" id="WP_130096488.1">
    <property type="nucleotide sequence ID" value="NZ_JAAIMW010000003.1"/>
</dbReference>
<proteinExistence type="predicted"/>
<comment type="caution">
    <text evidence="1">The sequence shown here is derived from an EMBL/GenBank/DDBJ whole genome shotgun (WGS) entry which is preliminary data.</text>
</comment>
<gene>
    <name evidence="1" type="ORF">GT528_01605</name>
</gene>
<organism evidence="1 2">
    <name type="scientific">Dorea longicatena</name>
    <dbReference type="NCBI Taxonomy" id="88431"/>
    <lineage>
        <taxon>Bacteria</taxon>
        <taxon>Bacillati</taxon>
        <taxon>Bacillota</taxon>
        <taxon>Clostridia</taxon>
        <taxon>Lachnospirales</taxon>
        <taxon>Lachnospiraceae</taxon>
        <taxon>Dorea</taxon>
    </lineage>
</organism>
<evidence type="ECO:0000313" key="2">
    <source>
        <dbReference type="Proteomes" id="UP000472916"/>
    </source>
</evidence>
<dbReference type="EMBL" id="WWSC01000002">
    <property type="protein sequence ID" value="MZK40428.1"/>
    <property type="molecule type" value="Genomic_DNA"/>
</dbReference>
<protein>
    <submittedName>
        <fullName evidence="1">Uncharacterized protein</fullName>
    </submittedName>
</protein>
<accession>A0A6L8RVW1</accession>
<name>A0A6L8RVW1_9FIRM</name>
<dbReference type="Proteomes" id="UP000472916">
    <property type="component" value="Unassembled WGS sequence"/>
</dbReference>